<dbReference type="KEGG" id="more:E1B28_013553"/>
<gene>
    <name evidence="1" type="ORF">E1B28_013553</name>
</gene>
<comment type="caution">
    <text evidence="1">The sequence shown here is derived from an EMBL/GenBank/DDBJ whole genome shotgun (WGS) entry which is preliminary data.</text>
</comment>
<dbReference type="AlphaFoldDB" id="A0A9P7RQ35"/>
<dbReference type="EMBL" id="CM032189">
    <property type="protein sequence ID" value="KAG7087600.1"/>
    <property type="molecule type" value="Genomic_DNA"/>
</dbReference>
<dbReference type="RefSeq" id="XP_043004071.1">
    <property type="nucleotide sequence ID" value="XM_043158716.1"/>
</dbReference>
<reference evidence="1" key="1">
    <citation type="journal article" date="2021" name="Genome Biol. Evol.">
        <title>The assembled and annotated genome of the fairy-ring fungus Marasmius oreades.</title>
        <authorList>
            <person name="Hiltunen M."/>
            <person name="Ament-Velasquez S.L."/>
            <person name="Johannesson H."/>
        </authorList>
    </citation>
    <scope>NUCLEOTIDE SEQUENCE</scope>
    <source>
        <strain evidence="1">03SP1</strain>
    </source>
</reference>
<organism evidence="1 2">
    <name type="scientific">Marasmius oreades</name>
    <name type="common">fairy-ring Marasmius</name>
    <dbReference type="NCBI Taxonomy" id="181124"/>
    <lineage>
        <taxon>Eukaryota</taxon>
        <taxon>Fungi</taxon>
        <taxon>Dikarya</taxon>
        <taxon>Basidiomycota</taxon>
        <taxon>Agaricomycotina</taxon>
        <taxon>Agaricomycetes</taxon>
        <taxon>Agaricomycetidae</taxon>
        <taxon>Agaricales</taxon>
        <taxon>Marasmiineae</taxon>
        <taxon>Marasmiaceae</taxon>
        <taxon>Marasmius</taxon>
    </lineage>
</organism>
<evidence type="ECO:0000313" key="2">
    <source>
        <dbReference type="Proteomes" id="UP001049176"/>
    </source>
</evidence>
<sequence length="100" mass="11108">MTTLGVFGDLVQREGHGSRSVHGFSEGRFLRRAGWVSRRGVFSIILVNIQSQNAASLAFAIYEPCPAKKNDLTFRKTMTSETLHPSSTPEILINHVGYLM</sequence>
<dbReference type="GeneID" id="66082628"/>
<protein>
    <submittedName>
        <fullName evidence="1">Uncharacterized protein</fullName>
    </submittedName>
</protein>
<accession>A0A9P7RQ35</accession>
<evidence type="ECO:0000313" key="1">
    <source>
        <dbReference type="EMBL" id="KAG7087600.1"/>
    </source>
</evidence>
<dbReference type="Proteomes" id="UP001049176">
    <property type="component" value="Chromosome 9"/>
</dbReference>
<name>A0A9P7RQ35_9AGAR</name>
<proteinExistence type="predicted"/>
<keyword evidence="2" id="KW-1185">Reference proteome</keyword>